<evidence type="ECO:0000259" key="4">
    <source>
        <dbReference type="Pfam" id="PF19305"/>
    </source>
</evidence>
<accession>A0ABW1TYU4</accession>
<dbReference type="InterPro" id="IPR005656">
    <property type="entry name" value="MmgE_PrpD"/>
</dbReference>
<evidence type="ECO:0000256" key="2">
    <source>
        <dbReference type="SAM" id="MobiDB-lite"/>
    </source>
</evidence>
<sequence length="477" mass="50293">MPADCLYAEPKAPLTWDAHLQVLREVIALHAGRPTPPAASLQARRLLLDTLGCALAGRRADEVQQLETGFSRLEPGAFCFPEGRGMAMHGATQVLAMAATWDEACEGHALAHGRPGVPLVAALLPLGLQLGASLGAFTDAFVLGYEVGARAGAWLRIRPGMHVDGNWPALGVAAGVARLMGLPATGIMQAVNIVACQLPTSLYLPVVAGRTARNTYLAHSALLGLQAAFASAAGVDAPHDALAHYAGAHAAATPQPLPAPAVMLLLDAYFKPFAAVRHVHYGAVAALRIREQLHSGTQDIRSIVLTVYEEATVYCGNRAPLTPIQAQFSLSFGVAAMLRFGNIDPPVYATAHFNDPELRRLEALVVLQVDPDLTARRQRGATLLVQSGSGPLQESVGTIAGDASQPLDRAALCEKFQRYAAHSISTGRATEFCTALLESPPGIELRSLWQQLLPRPSPADPASAPFKTLPASTAAHP</sequence>
<dbReference type="EMBL" id="JBHSRS010000080">
    <property type="protein sequence ID" value="MFC6282841.1"/>
    <property type="molecule type" value="Genomic_DNA"/>
</dbReference>
<organism evidence="5 6">
    <name type="scientific">Polaromonas aquatica</name>
    <dbReference type="NCBI Taxonomy" id="332657"/>
    <lineage>
        <taxon>Bacteria</taxon>
        <taxon>Pseudomonadati</taxon>
        <taxon>Pseudomonadota</taxon>
        <taxon>Betaproteobacteria</taxon>
        <taxon>Burkholderiales</taxon>
        <taxon>Comamonadaceae</taxon>
        <taxon>Polaromonas</taxon>
    </lineage>
</organism>
<dbReference type="SUPFAM" id="SSF103378">
    <property type="entry name" value="2-methylcitrate dehydratase PrpD"/>
    <property type="match status" value="1"/>
</dbReference>
<comment type="similarity">
    <text evidence="1">Belongs to the PrpD family.</text>
</comment>
<evidence type="ECO:0000313" key="5">
    <source>
        <dbReference type="EMBL" id="MFC6282841.1"/>
    </source>
</evidence>
<dbReference type="Gene3D" id="3.30.1330.120">
    <property type="entry name" value="2-methylcitrate dehydratase PrpD"/>
    <property type="match status" value="1"/>
</dbReference>
<dbReference type="PANTHER" id="PTHR16943:SF8">
    <property type="entry name" value="2-METHYLCITRATE DEHYDRATASE"/>
    <property type="match status" value="1"/>
</dbReference>
<dbReference type="RefSeq" id="WP_371439201.1">
    <property type="nucleotide sequence ID" value="NZ_JBHSRS010000080.1"/>
</dbReference>
<dbReference type="InterPro" id="IPR045336">
    <property type="entry name" value="MmgE_PrpD_N"/>
</dbReference>
<dbReference type="InterPro" id="IPR036148">
    <property type="entry name" value="MmgE/PrpD_sf"/>
</dbReference>
<dbReference type="Gene3D" id="1.10.4100.10">
    <property type="entry name" value="2-methylcitrate dehydratase PrpD"/>
    <property type="match status" value="1"/>
</dbReference>
<dbReference type="Pfam" id="PF19305">
    <property type="entry name" value="MmgE_PrpD_C"/>
    <property type="match status" value="1"/>
</dbReference>
<dbReference type="Proteomes" id="UP001596270">
    <property type="component" value="Unassembled WGS sequence"/>
</dbReference>
<feature type="region of interest" description="Disordered" evidence="2">
    <location>
        <begin position="454"/>
        <end position="477"/>
    </location>
</feature>
<dbReference type="InterPro" id="IPR045337">
    <property type="entry name" value="MmgE_PrpD_C"/>
</dbReference>
<evidence type="ECO:0000313" key="6">
    <source>
        <dbReference type="Proteomes" id="UP001596270"/>
    </source>
</evidence>
<proteinExistence type="inferred from homology"/>
<feature type="domain" description="MmgE/PrpD N-terminal" evidence="3">
    <location>
        <begin position="33"/>
        <end position="253"/>
    </location>
</feature>
<gene>
    <name evidence="5" type="ORF">ACFQND_16590</name>
</gene>
<evidence type="ECO:0000259" key="3">
    <source>
        <dbReference type="Pfam" id="PF03972"/>
    </source>
</evidence>
<dbReference type="InterPro" id="IPR042188">
    <property type="entry name" value="MmgE/PrpD_sf_2"/>
</dbReference>
<comment type="caution">
    <text evidence="5">The sequence shown here is derived from an EMBL/GenBank/DDBJ whole genome shotgun (WGS) entry which is preliminary data.</text>
</comment>
<protein>
    <submittedName>
        <fullName evidence="5">MmgE/PrpD family protein</fullName>
    </submittedName>
</protein>
<reference evidence="6" key="1">
    <citation type="journal article" date="2019" name="Int. J. Syst. Evol. Microbiol.">
        <title>The Global Catalogue of Microorganisms (GCM) 10K type strain sequencing project: providing services to taxonomists for standard genome sequencing and annotation.</title>
        <authorList>
            <consortium name="The Broad Institute Genomics Platform"/>
            <consortium name="The Broad Institute Genome Sequencing Center for Infectious Disease"/>
            <person name="Wu L."/>
            <person name="Ma J."/>
        </authorList>
    </citation>
    <scope>NUCLEOTIDE SEQUENCE [LARGE SCALE GENOMIC DNA]</scope>
    <source>
        <strain evidence="6">CCUG 39402</strain>
    </source>
</reference>
<dbReference type="InterPro" id="IPR042183">
    <property type="entry name" value="MmgE/PrpD_sf_1"/>
</dbReference>
<dbReference type="PANTHER" id="PTHR16943">
    <property type="entry name" value="2-METHYLCITRATE DEHYDRATASE-RELATED"/>
    <property type="match status" value="1"/>
</dbReference>
<name>A0ABW1TYU4_9BURK</name>
<keyword evidence="6" id="KW-1185">Reference proteome</keyword>
<feature type="domain" description="MmgE/PrpD C-terminal" evidence="4">
    <location>
        <begin position="273"/>
        <end position="429"/>
    </location>
</feature>
<dbReference type="Pfam" id="PF03972">
    <property type="entry name" value="MmgE_PrpD_N"/>
    <property type="match status" value="1"/>
</dbReference>
<evidence type="ECO:0000256" key="1">
    <source>
        <dbReference type="ARBA" id="ARBA00006174"/>
    </source>
</evidence>